<protein>
    <submittedName>
        <fullName evidence="2">Uncharacterized protein</fullName>
    </submittedName>
</protein>
<dbReference type="Proteomes" id="UP000243499">
    <property type="component" value="Chromosome 5"/>
</dbReference>
<organism evidence="2">
    <name type="scientific">Panicum hallii</name>
    <dbReference type="NCBI Taxonomy" id="206008"/>
    <lineage>
        <taxon>Eukaryota</taxon>
        <taxon>Viridiplantae</taxon>
        <taxon>Streptophyta</taxon>
        <taxon>Embryophyta</taxon>
        <taxon>Tracheophyta</taxon>
        <taxon>Spermatophyta</taxon>
        <taxon>Magnoliopsida</taxon>
        <taxon>Liliopsida</taxon>
        <taxon>Poales</taxon>
        <taxon>Poaceae</taxon>
        <taxon>PACMAD clade</taxon>
        <taxon>Panicoideae</taxon>
        <taxon>Panicodae</taxon>
        <taxon>Paniceae</taxon>
        <taxon>Panicinae</taxon>
        <taxon>Panicum</taxon>
        <taxon>Panicum sect. Panicum</taxon>
    </lineage>
</organism>
<feature type="compositionally biased region" description="Basic and acidic residues" evidence="1">
    <location>
        <begin position="1"/>
        <end position="19"/>
    </location>
</feature>
<dbReference type="Gramene" id="PAN31509">
    <property type="protein sequence ID" value="PAN31509"/>
    <property type="gene ID" value="PAHAL_5G420000"/>
</dbReference>
<reference evidence="2" key="1">
    <citation type="submission" date="2018-04" db="EMBL/GenBank/DDBJ databases">
        <title>WGS assembly of Panicum hallii.</title>
        <authorList>
            <person name="Lovell J."/>
            <person name="Jenkins J."/>
            <person name="Lowry D."/>
            <person name="Mamidi S."/>
            <person name="Sreedasyam A."/>
            <person name="Weng X."/>
            <person name="Barry K."/>
            <person name="Bonette J."/>
            <person name="Campitelli B."/>
            <person name="Daum C."/>
            <person name="Gordon S."/>
            <person name="Gould B."/>
            <person name="Lipzen A."/>
            <person name="Macqueen A."/>
            <person name="Palacio-Mejia J."/>
            <person name="Plott C."/>
            <person name="Shakirov E."/>
            <person name="Shu S."/>
            <person name="Yoshinaga Y."/>
            <person name="Zane M."/>
            <person name="Rokhsar D."/>
            <person name="Grimwood J."/>
            <person name="Schmutz J."/>
            <person name="Juenger T."/>
        </authorList>
    </citation>
    <scope>NUCLEOTIDE SEQUENCE [LARGE SCALE GENOMIC DNA]</scope>
    <source>
        <strain evidence="2">FIL2</strain>
    </source>
</reference>
<evidence type="ECO:0000313" key="2">
    <source>
        <dbReference type="EMBL" id="PAN31509.2"/>
    </source>
</evidence>
<name>A0A2S3HWI2_9POAL</name>
<evidence type="ECO:0000256" key="1">
    <source>
        <dbReference type="SAM" id="MobiDB-lite"/>
    </source>
</evidence>
<proteinExistence type="predicted"/>
<accession>A0A2S3HWI2</accession>
<dbReference type="AlphaFoldDB" id="A0A2S3HWI2"/>
<gene>
    <name evidence="2" type="ORF">PAHAL_5G420000</name>
</gene>
<feature type="region of interest" description="Disordered" evidence="1">
    <location>
        <begin position="112"/>
        <end position="201"/>
    </location>
</feature>
<dbReference type="EMBL" id="CM008050">
    <property type="protein sequence ID" value="PAN31509.2"/>
    <property type="molecule type" value="Genomic_DNA"/>
</dbReference>
<sequence length="201" mass="21911">MDRSHEWDRTEQASRDAPDGRNGTLSLPVLPFRGHRPSPTPHPPQLLPIRHRRSGLHRSDFVISVRHRCTSRASAHLPHPDTGGAAPELGRPSPDGVPRRCARILLHLPVRTQELVHPSPTPRPPRLHPVRPSSPSRRSPAHLDMPSSRAPSGIGDPRGTRRFRGRGGECESGIGSRTGIAPPAPPRPVANGASTDAWVCR</sequence>
<feature type="region of interest" description="Disordered" evidence="1">
    <location>
        <begin position="72"/>
        <end position="98"/>
    </location>
</feature>
<feature type="region of interest" description="Disordered" evidence="1">
    <location>
        <begin position="1"/>
        <end position="53"/>
    </location>
</feature>